<dbReference type="GO" id="GO:0016491">
    <property type="term" value="F:oxidoreductase activity"/>
    <property type="evidence" value="ECO:0007669"/>
    <property type="project" value="InterPro"/>
</dbReference>
<dbReference type="EMBL" id="LGTQ01000006">
    <property type="protein sequence ID" value="KPM48659.1"/>
    <property type="molecule type" value="Genomic_DNA"/>
</dbReference>
<gene>
    <name evidence="2" type="ORF">AFM12_08640</name>
</gene>
<evidence type="ECO:0000313" key="2">
    <source>
        <dbReference type="EMBL" id="KPM48659.1"/>
    </source>
</evidence>
<evidence type="ECO:0000259" key="1">
    <source>
        <dbReference type="Pfam" id="PF01323"/>
    </source>
</evidence>
<dbReference type="AlphaFoldDB" id="A0A0P7C851"/>
<protein>
    <recommendedName>
        <fullName evidence="1">DSBA-like thioredoxin domain-containing protein</fullName>
    </recommendedName>
</protein>
<name>A0A0P7C851_9BACT</name>
<sequence>MKKKITVDVVSDVVCPWCYIGKRHLEKALEELPELEVEVNWHPFQLDPTVPEEGVNKVEHYTNKFGSMDRFEMLSQRVLQAGENAGIAFDFDQIERVPNTLKLHNLLHEAQKEGRATELKGFLLSSYFEKGKDLSSVDVIVELMEEFGWSSLRTLETLENQEASYWVKQEIRHYQNLGISGVPFFIINQKYGLSGAQPSEVFVEALAEVSNKIKEEEADACSIDDPNC</sequence>
<dbReference type="Proteomes" id="UP000050454">
    <property type="component" value="Unassembled WGS sequence"/>
</dbReference>
<dbReference type="PATRIC" id="fig|1605367.3.peg.3109"/>
<comment type="caution">
    <text evidence="2">The sequence shown here is derived from an EMBL/GenBank/DDBJ whole genome shotgun (WGS) entry which is preliminary data.</text>
</comment>
<proteinExistence type="predicted"/>
<reference evidence="2 3" key="1">
    <citation type="submission" date="2015-07" db="EMBL/GenBank/DDBJ databases">
        <title>The draft genome sequence of Leadbetterella sp. JN14-9.</title>
        <authorList>
            <person name="Liu Y."/>
            <person name="Du J."/>
            <person name="Shao Z."/>
        </authorList>
    </citation>
    <scope>NUCLEOTIDE SEQUENCE [LARGE SCALE GENOMIC DNA]</scope>
    <source>
        <strain evidence="2 3">JN14-9</strain>
    </source>
</reference>
<dbReference type="Gene3D" id="3.40.30.10">
    <property type="entry name" value="Glutaredoxin"/>
    <property type="match status" value="1"/>
</dbReference>
<organism evidence="2 3">
    <name type="scientific">Jiulongibacter sediminis</name>
    <dbReference type="NCBI Taxonomy" id="1605367"/>
    <lineage>
        <taxon>Bacteria</taxon>
        <taxon>Pseudomonadati</taxon>
        <taxon>Bacteroidota</taxon>
        <taxon>Cytophagia</taxon>
        <taxon>Cytophagales</taxon>
        <taxon>Leadbetterellaceae</taxon>
        <taxon>Jiulongibacter</taxon>
    </lineage>
</organism>
<dbReference type="InterPro" id="IPR036249">
    <property type="entry name" value="Thioredoxin-like_sf"/>
</dbReference>
<feature type="domain" description="DSBA-like thioredoxin" evidence="1">
    <location>
        <begin position="6"/>
        <end position="207"/>
    </location>
</feature>
<dbReference type="PANTHER" id="PTHR13887:SF41">
    <property type="entry name" value="THIOREDOXIN SUPERFAMILY PROTEIN"/>
    <property type="match status" value="1"/>
</dbReference>
<dbReference type="InterPro" id="IPR001853">
    <property type="entry name" value="DSBA-like_thioredoxin_dom"/>
</dbReference>
<dbReference type="STRING" id="1605367.AFM12_08640"/>
<dbReference type="OrthoDB" id="9799122at2"/>
<dbReference type="RefSeq" id="WP_082391254.1">
    <property type="nucleotide sequence ID" value="NZ_JXSZ01000006.1"/>
</dbReference>
<evidence type="ECO:0000313" key="3">
    <source>
        <dbReference type="Proteomes" id="UP000050454"/>
    </source>
</evidence>
<keyword evidence="3" id="KW-1185">Reference proteome</keyword>
<dbReference type="PANTHER" id="PTHR13887">
    <property type="entry name" value="GLUTATHIONE S-TRANSFERASE KAPPA"/>
    <property type="match status" value="1"/>
</dbReference>
<dbReference type="SUPFAM" id="SSF52833">
    <property type="entry name" value="Thioredoxin-like"/>
    <property type="match status" value="1"/>
</dbReference>
<accession>A0A0P7C851</accession>
<dbReference type="Pfam" id="PF01323">
    <property type="entry name" value="DSBA"/>
    <property type="match status" value="1"/>
</dbReference>
<dbReference type="CDD" id="cd03024">
    <property type="entry name" value="DsbA_FrnE"/>
    <property type="match status" value="1"/>
</dbReference>